<dbReference type="PANTHER" id="PTHR43775:SF51">
    <property type="entry name" value="INACTIVE PHENOLPHTHIOCEROL SYNTHESIS POLYKETIDE SYNTHASE TYPE I PKS1-RELATED"/>
    <property type="match status" value="1"/>
</dbReference>
<feature type="region of interest" description="N-terminal hotdog fold" evidence="9">
    <location>
        <begin position="2583"/>
        <end position="2708"/>
    </location>
</feature>
<dbReference type="PROSITE" id="PS50075">
    <property type="entry name" value="CARRIER"/>
    <property type="match status" value="2"/>
</dbReference>
<feature type="domain" description="Carrier" evidence="10">
    <location>
        <begin position="1633"/>
        <end position="1708"/>
    </location>
</feature>
<evidence type="ECO:0000313" key="13">
    <source>
        <dbReference type="EMBL" id="WUG92042.1"/>
    </source>
</evidence>
<protein>
    <submittedName>
        <fullName evidence="13">Type I polyketide synthase</fullName>
    </submittedName>
</protein>
<dbReference type="InterPro" id="IPR013968">
    <property type="entry name" value="PKS_KR"/>
</dbReference>
<dbReference type="Pfam" id="PF14765">
    <property type="entry name" value="PS-DH"/>
    <property type="match status" value="2"/>
</dbReference>
<feature type="region of interest" description="C-terminal hotdog fold" evidence="9">
    <location>
        <begin position="1039"/>
        <end position="1179"/>
    </location>
</feature>
<dbReference type="SUPFAM" id="SSF47336">
    <property type="entry name" value="ACP-like"/>
    <property type="match status" value="2"/>
</dbReference>
<dbReference type="InterPro" id="IPR006162">
    <property type="entry name" value="Ppantetheine_attach_site"/>
</dbReference>
<dbReference type="Gene3D" id="3.40.50.720">
    <property type="entry name" value="NAD(P)-binding Rossmann-like Domain"/>
    <property type="match status" value="2"/>
</dbReference>
<dbReference type="InterPro" id="IPR020806">
    <property type="entry name" value="PKS_PP-bd"/>
</dbReference>
<dbReference type="InterPro" id="IPR049900">
    <property type="entry name" value="PKS_mFAS_DH"/>
</dbReference>
<sequence length="3477" mass="360074">MTTNDDKLRDYLKRALADLSQARKRLREVESEKTDPIAIVAMGCRLPGGVSSPEDLWELVAGGTDGISAFPTDRGWNVNGLFDPDPERPGKSYVKEGGFVTDAAEFDAAFFGISPREALAMDPQQRLLLETSWEVFERAGIDPTSLRGRNVGVFAGTKPQDYIPSLEGGESSTEGYALTGSAGAVTSGRVSYTFGFEGPAVSIDTACSSALVAIHLAAQALRSGECSLALAGGVSVMATPGAFVAFSRQRGLAPDARCKAFAEGADGTSWAEGVGLLLLERLSDARRNGHDVLAVVRGSAVNQDGASNGLTAPNGPSQRRVIRQALTNSGLLATDVDAVEAHGTGTSLGDPIEAQALIATYGQGRPADRPLWLGSVKSNLGHTQATAGVAGVIKMVQAMRHGVLPKTLHVDAPSSEVDWSAGAVELLTESREWPAVADRPRRAGVSAFGISGTNAHVIVEGVEPAALVERAVVPGGVVPLVVSGRSPEAVRAQAVRLAGFLDQERELSLTDAAYSLATSRARFDHRAVVVAGSVEEAREGLASVRPETVVAGRLGVLFTGQGAQRAGMGRELYAAFPVFAEVFDGVCVAVDKSLGRSLKDLVFEGGDLLDETRYAQPALFAVEVALFRLLESWGVRPHYVAGHSIGEVTAAFVAGVWSLEDAAALVVARGRLMQVLPSGGVMFAVEAAEEEVTPLLTDGVSIAAINGPASLVLSGAEDVVAQVVARFADRRVKRLRVSHAFHSSLMDPMLEEFRRVVAGLTYREPVVAVVSNLTGEVADAGRLCSPEYWVEHVRGTVRFHDGVQALREQRVSTFVELGPDGVLSGMVAQDCVPSLRRDLPEDRALLTALGQLHSRGVDVDWAKVFAGTGAQRVDLPTYAFQRQRFWLNPSVSGGDPALATGHPLLDIVVGVPETGGVVATGRLSLAAQPWLADHAVSGTVLLPGAALVELAIRAGDEVGAEVLRELVIEAPLVVPDEGAVRVQVSVGADTGSGVRSVAVYSRADDADSDSAWVRHASGQLGGDVPAAGAGLSVWPPEGAVAVDVSHLYAELGARGYGYGPAFQGLRAVWRRKDEVFAEVALPSSEVDSVGGFGLHPALLDAALHAGAFSGARESDGDGLFLPFAWSGVSLHASGASSLRVRLTSTGAESLSLDLADGAGVPVASVESLVLRAVTEEQLRVSGGGGGDALFRVEWSRRPVRDDADDVEVELLEVESASLSARDVRRVSAGVLSAVQSFLVSSGSGRLVVVTRGAVDVAGPVDAAGGGGSGVVDPVAAAVWGLVRSAQAEDPGRIVLLDVAVGEPVPAGGVLAGVVASGEPQVAVRSGGVFVARLVRAVVPASVEPVFRAGGTVLVTGGTGTLGAVVARHLVAVHGVRSLVLTSRRGLEAPGAQMLKAELEQAGAVVRVAACDVADRDALAQLLAGVPVDAPLSGVVHTAGVLDDGVIAGLTAERLAGVFRPKVDAVLTLHEATRGLDLDVFVLYSSASGVLGGPGQGNYSAANAFLDAFAQWRRGQGLPAVSLAWGLWGASSAMTGSLGESDQARMSRGGIRPLSVDEGMALFDSAIGADEAHLVPVKFDFAVLTEQAATDQMPSVLRGLVRRPRRTAVAESGSTISDSLTGSLAALTVDEQQRHLVELVSGEVAVVLGHAGAGSIGAGQAFNDLGFDSLTAVELRNRLNAVTGLRLPATLIFDYPSPGVLAEFLRLELVGEEAVAAESVAGRGLSAVSVSEDPIAIVAMGCRLPGGVASPEDLWRLVAEGRDGISAFPEDRGWDVARLFDPDPDAVGKSTVRHGGFLHDAGEFDPGFFGISPREALAMDPQQRLLLETSWEVLERAGIDPTSLKGSRTGVFTGAMYHDYSEAVAAGSLASGRISYALGLEGPSVTVDTACSSSLVAMHSAMQALRNGECSLALAGGVAVMSTPIAFVQFSRQRGLAADGRCKSFAAGADGTSWAEGVGLVLLERLSDARRNGHEVLALVRGSAVNQDGASNGLTAPNGPSQQRVIRQALASAGLSAADVDAVEAHGTGTSLGDPIEAQALIATYGRGRPADRPLWLGSLKSNIGHAQAAAGVAGVIKMVQAMRHGVLPKTLHVDAPSSEVDWSAGAVELLTESREWPAVADRPRRAAVSSFGISGTNAHLILEAVEKDASEPTTTRGLVPLVLSGRTAEAVSAQARRLADHLELHRELSLTDAAFSLATSRARFDHRAVVVAGSVEEAREGLASVRPETVVAGRLGVLFTGQGAQRAGMGRELHAAFPVFAEAFDGVCVAVDKSLGRSLKDLVFEGGGLLDETRYAQPALFAVEVALFRLLESWGVRADVLAGHSIGEVTAAFVAGVWSLEDAAALVVARGRLMQVLPSGGVMFAVEAAEDEVTPLLTDGVSIAAINGPASLVLSGAEDVVAQVVARFADRRVKRLRVSHAFHSSLMDPMLEEFRRVVAGLTYREPVVAVVSNLTGQVADAGRLCSPEYWVEHVRGTVRFHDGVQTLRDQRVSTFVELGPDGVLSGMVAQDCVPSLRRDLPEDRALLLTLGQLHSRGVDVDWAKVFAGTGAQRVDLPTYAFQRQRFWLNSNVPVADPAFAVEHPLLDSVISVPDTGGVLCTGRLSLAAQPWLADHAVSGTVLLPGAALVELAIRAGDEVGAEVLRELVIEAPLVVPDEGAVRVQVSVGADTGSGVRSVAVYSRPDDTEAGSPWVRHASGQLSAEVPVPGAAFGVWPPEGAVAVNVTDLYEGLADRGYGYGPVFQGLRAVWRRDDEVFAEVALPSGEADLAAGFGLHPALLDAALHAGAFAEPHGSDDEGSGGVRLPFAWSGVSLHASGASSLRVRLTSTGAESLSLDLADGAGVPVASVESLVLRAVTEEQLRVSGGGGGDALFRVEWSRRPVRDDADDVEVELLEVESASLSARDVRRVSAGVLSAVQSFLVSSGSGRLVVVTRGAVDVAGPVDAAGGGGSGVVDPVAAAVWGLVRSAQAEDPGRIVLLDVAVGEPVPAGGVLAGVVASGEPQVAVRSGGVFVARLVRAVVPASVEPVFRAGGTVLVTGGTGTLGAVVARHLVAVHGVRSLVLTSRRGLEAPGAQMLKAELEQAGAVVRVAACDVADRDALAQLLAGVPVDAPLSGVVHTAGVLDDGVIAGLTAERLAGVFRPKVDAVLTLHEATRGLDLDVFVLYSSASGVLGGPGQGNYSAANAFLDAFAQWRRGQGLPAVSLAWGLWGASSAMTGSLGESDQARMSRGGIRPLSVDEGMALFDAGVGADEAHLVPVKFDLTALAAQAGVGQLATMLQGLVHRPRRTAAAGGPVRADSLTDRLAGLPEEEQTEKLLDLVRDEVAVVLGHADAGNIIPGQAFSELGFDSLTAVELRNRLAGVTGLPLPATLIFDYPSPAAITEHLRAELVPEAATGTVQLADVDEAGLRKALASVPLARLEELGVLQQLLRLVAAAPGAADSGEASSETRQKAAHMIADMDVADLIERAMGNTTN</sequence>
<dbReference type="Proteomes" id="UP001341259">
    <property type="component" value="Chromosome"/>
</dbReference>
<dbReference type="Pfam" id="PF00698">
    <property type="entry name" value="Acyl_transf_1"/>
    <property type="match status" value="2"/>
</dbReference>
<keyword evidence="4" id="KW-0597">Phosphoprotein</keyword>
<feature type="domain" description="Carrier" evidence="10">
    <location>
        <begin position="3316"/>
        <end position="3391"/>
    </location>
</feature>
<feature type="domain" description="Ketosynthase family 3 (KS3)" evidence="11">
    <location>
        <begin position="34"/>
        <end position="461"/>
    </location>
</feature>
<dbReference type="PROSITE" id="PS52004">
    <property type="entry name" value="KS3_2"/>
    <property type="match status" value="2"/>
</dbReference>
<evidence type="ECO:0000259" key="10">
    <source>
        <dbReference type="PROSITE" id="PS50075"/>
    </source>
</evidence>
<gene>
    <name evidence="13" type="ORF">OHB29_02805</name>
</gene>
<evidence type="ECO:0000259" key="12">
    <source>
        <dbReference type="PROSITE" id="PS52019"/>
    </source>
</evidence>
<accession>A0ABZ1NKQ8</accession>
<dbReference type="SUPFAM" id="SSF101173">
    <property type="entry name" value="Docking domain B of the erythromycin polyketide synthase (DEBS)"/>
    <property type="match status" value="1"/>
</dbReference>
<dbReference type="Pfam" id="PF08659">
    <property type="entry name" value="KR"/>
    <property type="match status" value="2"/>
</dbReference>
<dbReference type="SMART" id="SM00827">
    <property type="entry name" value="PKS_AT"/>
    <property type="match status" value="2"/>
</dbReference>
<dbReference type="InterPro" id="IPR049552">
    <property type="entry name" value="PKS_DH_N"/>
</dbReference>
<dbReference type="InterPro" id="IPR014043">
    <property type="entry name" value="Acyl_transferase_dom"/>
</dbReference>
<dbReference type="SUPFAM" id="SSF53901">
    <property type="entry name" value="Thiolase-like"/>
    <property type="match status" value="2"/>
</dbReference>
<feature type="active site" description="Proton donor; for dehydratase activity" evidence="9">
    <location>
        <position position="2781"/>
    </location>
</feature>
<dbReference type="InterPro" id="IPR057326">
    <property type="entry name" value="KR_dom"/>
</dbReference>
<dbReference type="InterPro" id="IPR036291">
    <property type="entry name" value="NAD(P)-bd_dom_sf"/>
</dbReference>
<feature type="active site" description="Proton donor; for dehydratase activity" evidence="9">
    <location>
        <position position="1100"/>
    </location>
</feature>
<evidence type="ECO:0000256" key="4">
    <source>
        <dbReference type="ARBA" id="ARBA00022553"/>
    </source>
</evidence>
<evidence type="ECO:0000256" key="3">
    <source>
        <dbReference type="ARBA" id="ARBA00022450"/>
    </source>
</evidence>
<feature type="region of interest" description="C-terminal hotdog fold" evidence="9">
    <location>
        <begin position="2720"/>
        <end position="2863"/>
    </location>
</feature>
<dbReference type="InterPro" id="IPR016036">
    <property type="entry name" value="Malonyl_transacylase_ACP-bd"/>
</dbReference>
<dbReference type="SMART" id="SM00825">
    <property type="entry name" value="PKS_KS"/>
    <property type="match status" value="2"/>
</dbReference>
<dbReference type="Pfam" id="PF08990">
    <property type="entry name" value="Docking"/>
    <property type="match status" value="1"/>
</dbReference>
<dbReference type="InterPro" id="IPR036299">
    <property type="entry name" value="Polyketide_synth_docking_sf"/>
</dbReference>
<evidence type="ECO:0000256" key="1">
    <source>
        <dbReference type="ARBA" id="ARBA00001957"/>
    </source>
</evidence>
<proteinExistence type="predicted"/>
<dbReference type="CDD" id="cd08956">
    <property type="entry name" value="KR_3_FAS_SDR_x"/>
    <property type="match status" value="2"/>
</dbReference>
<dbReference type="Pfam" id="PF22953">
    <property type="entry name" value="SpnB_Rossmann"/>
    <property type="match status" value="2"/>
</dbReference>
<dbReference type="InterPro" id="IPR036736">
    <property type="entry name" value="ACP-like_sf"/>
</dbReference>
<evidence type="ECO:0000256" key="6">
    <source>
        <dbReference type="ARBA" id="ARBA00023194"/>
    </source>
</evidence>
<dbReference type="InterPro" id="IPR001227">
    <property type="entry name" value="Ac_transferase_dom_sf"/>
</dbReference>
<dbReference type="Pfam" id="PF00550">
    <property type="entry name" value="PP-binding"/>
    <property type="match status" value="2"/>
</dbReference>
<feature type="domain" description="PKS/mFAS DH" evidence="12">
    <location>
        <begin position="902"/>
        <end position="1179"/>
    </location>
</feature>
<dbReference type="InterPro" id="IPR049551">
    <property type="entry name" value="PKS_DH_C"/>
</dbReference>
<keyword evidence="5" id="KW-0808">Transferase</keyword>
<dbReference type="CDD" id="cd00833">
    <property type="entry name" value="PKS"/>
    <property type="match status" value="2"/>
</dbReference>
<reference evidence="13 14" key="1">
    <citation type="submission" date="2022-10" db="EMBL/GenBank/DDBJ databases">
        <title>The complete genomes of actinobacterial strains from the NBC collection.</title>
        <authorList>
            <person name="Joergensen T.S."/>
            <person name="Alvarez Arevalo M."/>
            <person name="Sterndorff E.B."/>
            <person name="Faurdal D."/>
            <person name="Vuksanovic O."/>
            <person name="Mourched A.-S."/>
            <person name="Charusanti P."/>
            <person name="Shaw S."/>
            <person name="Blin K."/>
            <person name="Weber T."/>
        </authorList>
    </citation>
    <scope>NUCLEOTIDE SEQUENCE [LARGE SCALE GENOMIC DNA]</scope>
    <source>
        <strain evidence="13 14">NBC_00456</strain>
    </source>
</reference>
<dbReference type="InterPro" id="IPR018201">
    <property type="entry name" value="Ketoacyl_synth_AS"/>
</dbReference>
<dbReference type="PROSITE" id="PS00606">
    <property type="entry name" value="KS3_1"/>
    <property type="match status" value="2"/>
</dbReference>
<dbReference type="SMART" id="SM00822">
    <property type="entry name" value="PKS_KR"/>
    <property type="match status" value="2"/>
</dbReference>
<feature type="domain" description="Ketosynthase family 3 (KS3)" evidence="11">
    <location>
        <begin position="1731"/>
        <end position="2144"/>
    </location>
</feature>
<dbReference type="SUPFAM" id="SSF52151">
    <property type="entry name" value="FabD/lysophospholipase-like"/>
    <property type="match status" value="2"/>
</dbReference>
<dbReference type="InterPro" id="IPR050091">
    <property type="entry name" value="PKS_NRPS_Biosynth_Enz"/>
</dbReference>
<dbReference type="SMART" id="SM00826">
    <property type="entry name" value="PKS_DH"/>
    <property type="match status" value="2"/>
</dbReference>
<feature type="active site" description="Proton acceptor; for dehydratase activity" evidence="9">
    <location>
        <position position="934"/>
    </location>
</feature>
<dbReference type="SMART" id="SM01294">
    <property type="entry name" value="PKS_PP_betabranch"/>
    <property type="match status" value="2"/>
</dbReference>
<dbReference type="InterPro" id="IPR014031">
    <property type="entry name" value="Ketoacyl_synth_C"/>
</dbReference>
<evidence type="ECO:0000259" key="11">
    <source>
        <dbReference type="PROSITE" id="PS52004"/>
    </source>
</evidence>
<keyword evidence="8" id="KW-0012">Acyltransferase</keyword>
<evidence type="ECO:0000256" key="9">
    <source>
        <dbReference type="PROSITE-ProRule" id="PRU01363"/>
    </source>
</evidence>
<dbReference type="InterPro" id="IPR042104">
    <property type="entry name" value="PKS_dehydratase_sf"/>
</dbReference>
<dbReference type="InterPro" id="IPR020807">
    <property type="entry name" value="PKS_DH"/>
</dbReference>
<dbReference type="Pfam" id="PF21089">
    <property type="entry name" value="PKS_DH_N"/>
    <property type="match status" value="2"/>
</dbReference>
<evidence type="ECO:0000256" key="7">
    <source>
        <dbReference type="ARBA" id="ARBA00023268"/>
    </source>
</evidence>
<dbReference type="Gene3D" id="3.40.47.10">
    <property type="match status" value="2"/>
</dbReference>
<dbReference type="InterPro" id="IPR055123">
    <property type="entry name" value="SpnB-like_Rossmann"/>
</dbReference>
<evidence type="ECO:0000256" key="2">
    <source>
        <dbReference type="ARBA" id="ARBA00004792"/>
    </source>
</evidence>
<dbReference type="Gene3D" id="3.30.70.3290">
    <property type="match status" value="2"/>
</dbReference>
<dbReference type="InterPro" id="IPR009081">
    <property type="entry name" value="PP-bd_ACP"/>
</dbReference>
<keyword evidence="6" id="KW-0045">Antibiotic biosynthesis</keyword>
<dbReference type="Pfam" id="PF02801">
    <property type="entry name" value="Ketoacyl-synt_C"/>
    <property type="match status" value="2"/>
</dbReference>
<dbReference type="SUPFAM" id="SSF55048">
    <property type="entry name" value="Probable ACP-binding domain of malonyl-CoA ACP transacylase"/>
    <property type="match status" value="2"/>
</dbReference>
<evidence type="ECO:0000256" key="5">
    <source>
        <dbReference type="ARBA" id="ARBA00022679"/>
    </source>
</evidence>
<dbReference type="PANTHER" id="PTHR43775">
    <property type="entry name" value="FATTY ACID SYNTHASE"/>
    <property type="match status" value="1"/>
</dbReference>
<comment type="pathway">
    <text evidence="2">Antibiotic biosynthesis.</text>
</comment>
<dbReference type="InterPro" id="IPR020841">
    <property type="entry name" value="PKS_Beta-ketoAc_synthase_dom"/>
</dbReference>
<dbReference type="SUPFAM" id="SSF51735">
    <property type="entry name" value="NAD(P)-binding Rossmann-fold domains"/>
    <property type="match status" value="4"/>
</dbReference>
<dbReference type="InterPro" id="IPR014030">
    <property type="entry name" value="Ketoacyl_synth_N"/>
</dbReference>
<feature type="domain" description="PKS/mFAS DH" evidence="12">
    <location>
        <begin position="2583"/>
        <end position="2863"/>
    </location>
</feature>
<feature type="region of interest" description="N-terminal hotdog fold" evidence="9">
    <location>
        <begin position="902"/>
        <end position="1027"/>
    </location>
</feature>
<dbReference type="EMBL" id="CP107906">
    <property type="protein sequence ID" value="WUG92042.1"/>
    <property type="molecule type" value="Genomic_DNA"/>
</dbReference>
<evidence type="ECO:0000256" key="8">
    <source>
        <dbReference type="ARBA" id="ARBA00023315"/>
    </source>
</evidence>
<comment type="cofactor">
    <cofactor evidence="1">
        <name>pantetheine 4'-phosphate</name>
        <dbReference type="ChEBI" id="CHEBI:47942"/>
    </cofactor>
</comment>
<keyword evidence="14" id="KW-1185">Reference proteome</keyword>
<keyword evidence="3" id="KW-0596">Phosphopantetheine</keyword>
<dbReference type="PROSITE" id="PS00012">
    <property type="entry name" value="PHOSPHOPANTETHEINE"/>
    <property type="match status" value="2"/>
</dbReference>
<evidence type="ECO:0000313" key="14">
    <source>
        <dbReference type="Proteomes" id="UP001341259"/>
    </source>
</evidence>
<keyword evidence="7" id="KW-0511">Multifunctional enzyme</keyword>
<dbReference type="Pfam" id="PF16197">
    <property type="entry name" value="KAsynt_C_assoc"/>
    <property type="match status" value="2"/>
</dbReference>
<organism evidence="13 14">
    <name type="scientific">Streptomyces violaceus</name>
    <name type="common">Streptomyces venezuelae</name>
    <dbReference type="NCBI Taxonomy" id="1936"/>
    <lineage>
        <taxon>Bacteria</taxon>
        <taxon>Bacillati</taxon>
        <taxon>Actinomycetota</taxon>
        <taxon>Actinomycetes</taxon>
        <taxon>Kitasatosporales</taxon>
        <taxon>Streptomycetaceae</taxon>
        <taxon>Streptomyces</taxon>
    </lineage>
</organism>
<dbReference type="InterPro" id="IPR016039">
    <property type="entry name" value="Thiolase-like"/>
</dbReference>
<dbReference type="Gene3D" id="3.10.129.110">
    <property type="entry name" value="Polyketide synthase dehydratase"/>
    <property type="match status" value="2"/>
</dbReference>
<feature type="active site" description="Proton acceptor; for dehydratase activity" evidence="9">
    <location>
        <position position="2615"/>
    </location>
</feature>
<dbReference type="InterPro" id="IPR015083">
    <property type="entry name" value="NorB/c/GfsB-D-like_docking"/>
</dbReference>
<dbReference type="InterPro" id="IPR032821">
    <property type="entry name" value="PKS_assoc"/>
</dbReference>
<dbReference type="Gene3D" id="1.10.1200.10">
    <property type="entry name" value="ACP-like"/>
    <property type="match status" value="2"/>
</dbReference>
<dbReference type="SMART" id="SM00823">
    <property type="entry name" value="PKS_PP"/>
    <property type="match status" value="2"/>
</dbReference>
<name>A0ABZ1NKQ8_STRVL</name>
<dbReference type="Pfam" id="PF00109">
    <property type="entry name" value="ketoacyl-synt"/>
    <property type="match status" value="2"/>
</dbReference>
<dbReference type="PROSITE" id="PS52019">
    <property type="entry name" value="PKS_MFAS_DH"/>
    <property type="match status" value="2"/>
</dbReference>
<dbReference type="Gene3D" id="3.40.366.10">
    <property type="entry name" value="Malonyl-Coenzyme A Acyl Carrier Protein, domain 2"/>
    <property type="match status" value="2"/>
</dbReference>
<dbReference type="InterPro" id="IPR016035">
    <property type="entry name" value="Acyl_Trfase/lysoPLipase"/>
</dbReference>